<feature type="chain" id="PRO_5018275632" evidence="10">
    <location>
        <begin position="29"/>
        <end position="504"/>
    </location>
</feature>
<feature type="coiled-coil region" evidence="8">
    <location>
        <begin position="211"/>
        <end position="241"/>
    </location>
</feature>
<evidence type="ECO:0000256" key="9">
    <source>
        <dbReference type="SAM" id="MobiDB-lite"/>
    </source>
</evidence>
<dbReference type="PANTHER" id="PTHR30026">
    <property type="entry name" value="OUTER MEMBRANE PROTEIN TOLC"/>
    <property type="match status" value="1"/>
</dbReference>
<dbReference type="GO" id="GO:0015288">
    <property type="term" value="F:porin activity"/>
    <property type="evidence" value="ECO:0007669"/>
    <property type="project" value="TreeGrafter"/>
</dbReference>
<organism evidence="11 12">
    <name type="scientific">Pseudomonas chlororaphis</name>
    <dbReference type="NCBI Taxonomy" id="587753"/>
    <lineage>
        <taxon>Bacteria</taxon>
        <taxon>Pseudomonadati</taxon>
        <taxon>Pseudomonadota</taxon>
        <taxon>Gammaproteobacteria</taxon>
        <taxon>Pseudomonadales</taxon>
        <taxon>Pseudomonadaceae</taxon>
        <taxon>Pseudomonas</taxon>
    </lineage>
</organism>
<gene>
    <name evidence="11" type="ORF">C4K04_3959</name>
</gene>
<dbReference type="AlphaFoldDB" id="A0A3G7TT58"/>
<keyword evidence="8" id="KW-0175">Coiled coil</keyword>
<keyword evidence="5" id="KW-0812">Transmembrane</keyword>
<evidence type="ECO:0000256" key="10">
    <source>
        <dbReference type="SAM" id="SignalP"/>
    </source>
</evidence>
<comment type="subcellular location">
    <subcellularLocation>
        <location evidence="1">Cell outer membrane</location>
    </subcellularLocation>
</comment>
<dbReference type="InterPro" id="IPR003423">
    <property type="entry name" value="OMP_efflux"/>
</dbReference>
<keyword evidence="3" id="KW-0813">Transport</keyword>
<keyword evidence="4" id="KW-1134">Transmembrane beta strand</keyword>
<dbReference type="GO" id="GO:1990281">
    <property type="term" value="C:efflux pump complex"/>
    <property type="evidence" value="ECO:0007669"/>
    <property type="project" value="TreeGrafter"/>
</dbReference>
<evidence type="ECO:0000313" key="12">
    <source>
        <dbReference type="Proteomes" id="UP000268048"/>
    </source>
</evidence>
<dbReference type="PANTHER" id="PTHR30026:SF22">
    <property type="entry name" value="OUTER MEMBRANE EFFLUX PROTEIN"/>
    <property type="match status" value="1"/>
</dbReference>
<dbReference type="InterPro" id="IPR051906">
    <property type="entry name" value="TolC-like"/>
</dbReference>
<dbReference type="GO" id="GO:0009279">
    <property type="term" value="C:cell outer membrane"/>
    <property type="evidence" value="ECO:0007669"/>
    <property type="project" value="UniProtKB-SubCell"/>
</dbReference>
<evidence type="ECO:0000313" key="11">
    <source>
        <dbReference type="EMBL" id="AZE49628.1"/>
    </source>
</evidence>
<keyword evidence="6" id="KW-0472">Membrane</keyword>
<dbReference type="GO" id="GO:0015562">
    <property type="term" value="F:efflux transmembrane transporter activity"/>
    <property type="evidence" value="ECO:0007669"/>
    <property type="project" value="InterPro"/>
</dbReference>
<keyword evidence="10" id="KW-0732">Signal</keyword>
<feature type="signal peptide" evidence="10">
    <location>
        <begin position="1"/>
        <end position="28"/>
    </location>
</feature>
<feature type="compositionally biased region" description="Low complexity" evidence="9">
    <location>
        <begin position="59"/>
        <end position="72"/>
    </location>
</feature>
<evidence type="ECO:0000256" key="3">
    <source>
        <dbReference type="ARBA" id="ARBA00022448"/>
    </source>
</evidence>
<evidence type="ECO:0000256" key="6">
    <source>
        <dbReference type="ARBA" id="ARBA00023136"/>
    </source>
</evidence>
<proteinExistence type="inferred from homology"/>
<evidence type="ECO:0000256" key="7">
    <source>
        <dbReference type="ARBA" id="ARBA00023237"/>
    </source>
</evidence>
<name>A0A3G7TT58_9PSED</name>
<dbReference type="RefSeq" id="WP_124321296.1">
    <property type="nucleotide sequence ID" value="NZ_CP027753.1"/>
</dbReference>
<dbReference type="Pfam" id="PF02321">
    <property type="entry name" value="OEP"/>
    <property type="match status" value="2"/>
</dbReference>
<evidence type="ECO:0000256" key="4">
    <source>
        <dbReference type="ARBA" id="ARBA00022452"/>
    </source>
</evidence>
<dbReference type="EMBL" id="CP027753">
    <property type="protein sequence ID" value="AZE49628.1"/>
    <property type="molecule type" value="Genomic_DNA"/>
</dbReference>
<evidence type="ECO:0000256" key="1">
    <source>
        <dbReference type="ARBA" id="ARBA00004442"/>
    </source>
</evidence>
<evidence type="ECO:0000256" key="2">
    <source>
        <dbReference type="ARBA" id="ARBA00007613"/>
    </source>
</evidence>
<dbReference type="NCBIfam" id="TIGR01844">
    <property type="entry name" value="type_I_sec_TolC"/>
    <property type="match status" value="1"/>
</dbReference>
<evidence type="ECO:0000256" key="5">
    <source>
        <dbReference type="ARBA" id="ARBA00022692"/>
    </source>
</evidence>
<dbReference type="Gene3D" id="1.20.1600.10">
    <property type="entry name" value="Outer membrane efflux proteins (OEP)"/>
    <property type="match status" value="1"/>
</dbReference>
<comment type="similarity">
    <text evidence="2">Belongs to the outer membrane factor (OMF) (TC 1.B.17) family.</text>
</comment>
<feature type="region of interest" description="Disordered" evidence="9">
    <location>
        <begin position="50"/>
        <end position="81"/>
    </location>
</feature>
<dbReference type="InterPro" id="IPR010130">
    <property type="entry name" value="T1SS_OMP_TolC"/>
</dbReference>
<accession>A0A3G7TT58</accession>
<dbReference type="Proteomes" id="UP000268048">
    <property type="component" value="Chromosome"/>
</dbReference>
<keyword evidence="7" id="KW-0998">Cell outer membrane</keyword>
<evidence type="ECO:0000256" key="8">
    <source>
        <dbReference type="SAM" id="Coils"/>
    </source>
</evidence>
<reference evidence="11 12" key="1">
    <citation type="submission" date="2018-03" db="EMBL/GenBank/DDBJ databases">
        <title>Diversity of phytobeneficial traits revealed by whole-genome analysis of worldwide-isolated phenazine-producing Pseudomonas spp.</title>
        <authorList>
            <person name="Biessy A."/>
            <person name="Novinscak A."/>
            <person name="Blom J."/>
            <person name="Leger G."/>
            <person name="Thomashow L.S."/>
            <person name="Cazorla F.M."/>
            <person name="Josic D."/>
            <person name="Filion M."/>
        </authorList>
    </citation>
    <scope>NUCLEOTIDE SEQUENCE [LARGE SCALE GENOMIC DNA]</scope>
    <source>
        <strain evidence="11 12">B25</strain>
    </source>
</reference>
<protein>
    <submittedName>
        <fullName evidence="11">Type I secretion system, outer membrane component LapE</fullName>
    </submittedName>
</protein>
<sequence>MSHKYWRAGLITVVSSIALLGFSEQVVADTSPRPAGQKRIVCNPQCETVSTSAVPTSRPTQSAPAQPAAQQPGVAGKRNPFSYDRLPAMDGKAINLPSSSANLAPAPAGDLWQVVSLAVNRYPSIRDAASVLEQRREGIDVARAGYLPKVDVGISSGRQSYGSNGQALSLTASQMLYDFGKVGGAVTEAESNVVLQQVKWQGEIDDIALQAAEAVIEVRRYEALVNAAQSQKEQLKKLQQLAARRVSEGASTQADLIQAQSRVEAAEASLLASQTQLSQQRSKLRTLIGQDPLNDIAVPESRLVQALATIDPDMEMTIGVQQAEAEWSVAQAQASQARANAKPTVSLDAGVDKYLGNVPTGRDEYAYTLTVSVKHSLFDGGAPSARIRGAGQAVRAAEERIHTRKLEAQNAWFRLQEQMAGLSSRIKVLGDRYKSMVDTRALYEQQYLALGTRSLLDLLNAEQEIFQAQTDRENSRHDLWLAQVNYINATGHMRNVFALMGASS</sequence>
<dbReference type="SUPFAM" id="SSF56954">
    <property type="entry name" value="Outer membrane efflux proteins (OEP)"/>
    <property type="match status" value="1"/>
</dbReference>